<evidence type="ECO:0000313" key="3">
    <source>
        <dbReference type="EMBL" id="CAF3983999.1"/>
    </source>
</evidence>
<gene>
    <name evidence="2" type="ORF">OVA965_LOCUS22659</name>
    <name evidence="3" type="ORF">TMI583_LOCUS23370</name>
</gene>
<dbReference type="PROSITE" id="PS50240">
    <property type="entry name" value="TRYPSIN_DOM"/>
    <property type="match status" value="1"/>
</dbReference>
<feature type="domain" description="Peptidase S1" evidence="1">
    <location>
        <begin position="1"/>
        <end position="163"/>
    </location>
</feature>
<dbReference type="Proteomes" id="UP000682733">
    <property type="component" value="Unassembled WGS sequence"/>
</dbReference>
<dbReference type="InterPro" id="IPR043504">
    <property type="entry name" value="Peptidase_S1_PA_chymotrypsin"/>
</dbReference>
<dbReference type="GO" id="GO:0004252">
    <property type="term" value="F:serine-type endopeptidase activity"/>
    <property type="evidence" value="ECO:0007669"/>
    <property type="project" value="InterPro"/>
</dbReference>
<proteinExistence type="predicted"/>
<dbReference type="Pfam" id="PF00089">
    <property type="entry name" value="Trypsin"/>
    <property type="match status" value="1"/>
</dbReference>
<dbReference type="Gene3D" id="2.40.10.10">
    <property type="entry name" value="Trypsin-like serine proteases"/>
    <property type="match status" value="1"/>
</dbReference>
<dbReference type="SUPFAM" id="SSF50494">
    <property type="entry name" value="Trypsin-like serine proteases"/>
    <property type="match status" value="1"/>
</dbReference>
<dbReference type="GO" id="GO:0006508">
    <property type="term" value="P:proteolysis"/>
    <property type="evidence" value="ECO:0007669"/>
    <property type="project" value="InterPro"/>
</dbReference>
<comment type="caution">
    <text evidence="3">The sequence shown here is derived from an EMBL/GenBank/DDBJ whole genome shotgun (WGS) entry which is preliminary data.</text>
</comment>
<accession>A0A8S2NBI9</accession>
<evidence type="ECO:0000313" key="4">
    <source>
        <dbReference type="Proteomes" id="UP000682733"/>
    </source>
</evidence>
<dbReference type="Proteomes" id="UP000677228">
    <property type="component" value="Unassembled WGS sequence"/>
</dbReference>
<reference evidence="3" key="1">
    <citation type="submission" date="2021-02" db="EMBL/GenBank/DDBJ databases">
        <authorList>
            <person name="Nowell W R."/>
        </authorList>
    </citation>
    <scope>NUCLEOTIDE SEQUENCE</scope>
</reference>
<dbReference type="InterPro" id="IPR001254">
    <property type="entry name" value="Trypsin_dom"/>
</dbReference>
<dbReference type="EMBL" id="CAJOBA010034381">
    <property type="protein sequence ID" value="CAF3983999.1"/>
    <property type="molecule type" value="Genomic_DNA"/>
</dbReference>
<dbReference type="EMBL" id="CAJNOK010012860">
    <property type="protein sequence ID" value="CAF1172810.1"/>
    <property type="molecule type" value="Genomic_DNA"/>
</dbReference>
<dbReference type="InterPro" id="IPR009003">
    <property type="entry name" value="Peptidase_S1_PA"/>
</dbReference>
<sequence length="189" mass="20734">VEERPIRKIIKHPLYQYDPDESSPYDIALIELDGSPVNITKYPIICLPNIHGDGSNLGMPDEDVVVAGWGKSQEGEDASPVLLETPLKILDPNLPEWCEPYTNGATALVICAGDLSGQEIHGPCGGDSYAVGVMRSGVAGCGNKSAMYIRVGGFIDWICEQSEWTANQCTIETTRIFEKKEREIWPLNI</sequence>
<protein>
    <recommendedName>
        <fullName evidence="1">Peptidase S1 domain-containing protein</fullName>
    </recommendedName>
</protein>
<organism evidence="3 4">
    <name type="scientific">Didymodactylos carnosus</name>
    <dbReference type="NCBI Taxonomy" id="1234261"/>
    <lineage>
        <taxon>Eukaryota</taxon>
        <taxon>Metazoa</taxon>
        <taxon>Spiralia</taxon>
        <taxon>Gnathifera</taxon>
        <taxon>Rotifera</taxon>
        <taxon>Eurotatoria</taxon>
        <taxon>Bdelloidea</taxon>
        <taxon>Philodinida</taxon>
        <taxon>Philodinidae</taxon>
        <taxon>Didymodactylos</taxon>
    </lineage>
</organism>
<dbReference type="InterPro" id="IPR051333">
    <property type="entry name" value="CLIP_Serine_Protease"/>
</dbReference>
<evidence type="ECO:0000259" key="1">
    <source>
        <dbReference type="PROSITE" id="PS50240"/>
    </source>
</evidence>
<dbReference type="PANTHER" id="PTHR24260:SF136">
    <property type="entry name" value="GH08193P-RELATED"/>
    <property type="match status" value="1"/>
</dbReference>
<feature type="non-terminal residue" evidence="3">
    <location>
        <position position="1"/>
    </location>
</feature>
<dbReference type="PANTHER" id="PTHR24260">
    <property type="match status" value="1"/>
</dbReference>
<dbReference type="AlphaFoldDB" id="A0A8S2NBI9"/>
<dbReference type="SMART" id="SM00020">
    <property type="entry name" value="Tryp_SPc"/>
    <property type="match status" value="1"/>
</dbReference>
<name>A0A8S2NBI9_9BILA</name>
<evidence type="ECO:0000313" key="2">
    <source>
        <dbReference type="EMBL" id="CAF1172810.1"/>
    </source>
</evidence>